<keyword evidence="5 8" id="KW-0482">Metalloprotease</keyword>
<sequence>MHPTSLEMRVRRFAERVRTIKHVEQALALLNWDAQTMLPKKGVEARSQVIGTLTEQRVRLLLDPQLAEDVAALTEPEAAAQLDEPTREAVRLVKREIERRRAVPLELQRAFAELTTEAEAVWAEARKADDFARFSPYLERIVATVRTFADCWGYEGHPYDALLDDYEPGMTVAKLDALFRELRPPLEALLDRVREAGPVDAAFLRRAFPLDRQRAFVERVLVDIGYDFDGGRLDVSAHPFCTGIHPGDVRITTRYNPHDFVDAFFSALHEGGHALYEQQLPAEWADTPLGEGASMGIHESQSRFWDTFIGLSRPFWERYYPEAVDKFPEVLGDVSFSAFYRAINRIEPSLIRVDADPLTYQFHIFLRYELEKQLVAGELAVADLPAAWRERMRAYLGIAPETDADGVLQDVHWSAGLFGYFPTYTLGNLYAAQLHAAMHRDLDDMDARVREGDFAPIRAWLADRVHRHGRRHSPEALIAQATGEPPTARPFIAFLEEKVRDVYGL</sequence>
<dbReference type="EC" id="3.4.17.19" evidence="8"/>
<comment type="catalytic activity">
    <reaction evidence="6 8">
        <text>Release of a C-terminal amino acid with broad specificity, except for -Pro.</text>
        <dbReference type="EC" id="3.4.17.19"/>
    </reaction>
</comment>
<feature type="binding site" evidence="9">
    <location>
        <position position="273"/>
    </location>
    <ligand>
        <name>Zn(2+)</name>
        <dbReference type="ChEBI" id="CHEBI:29105"/>
        <note>catalytic</note>
    </ligand>
</feature>
<evidence type="ECO:0000256" key="5">
    <source>
        <dbReference type="ARBA" id="ARBA00023049"/>
    </source>
</evidence>
<keyword evidence="9" id="KW-0862">Zinc</keyword>
<feature type="binding site" evidence="9">
    <location>
        <position position="299"/>
    </location>
    <ligand>
        <name>Zn(2+)</name>
        <dbReference type="ChEBI" id="CHEBI:29105"/>
        <note>catalytic</note>
    </ligand>
</feature>
<feature type="binding site" evidence="9">
    <location>
        <position position="269"/>
    </location>
    <ligand>
        <name>Zn(2+)</name>
        <dbReference type="ChEBI" id="CHEBI:29105"/>
        <note>catalytic</note>
    </ligand>
</feature>
<dbReference type="SUPFAM" id="SSF55486">
    <property type="entry name" value="Metalloproteases ('zincins'), catalytic domain"/>
    <property type="match status" value="1"/>
</dbReference>
<organism evidence="11 12">
    <name type="scientific">Calditerricola satsumensis</name>
    <dbReference type="NCBI Taxonomy" id="373054"/>
    <lineage>
        <taxon>Bacteria</taxon>
        <taxon>Bacillati</taxon>
        <taxon>Bacillota</taxon>
        <taxon>Bacilli</taxon>
        <taxon>Bacillales</taxon>
        <taxon>Bacillaceae</taxon>
        <taxon>Calditerricola</taxon>
    </lineage>
</organism>
<gene>
    <name evidence="11" type="primary">ypwA</name>
    <name evidence="11" type="ORF">GCM10007043_11210</name>
</gene>
<dbReference type="GO" id="GO:0008270">
    <property type="term" value="F:zinc ion binding"/>
    <property type="evidence" value="ECO:0007669"/>
    <property type="project" value="UniProtKB-ARBA"/>
</dbReference>
<evidence type="ECO:0000256" key="6">
    <source>
        <dbReference type="ARBA" id="ARBA00052755"/>
    </source>
</evidence>
<evidence type="ECO:0000256" key="3">
    <source>
        <dbReference type="ARBA" id="ARBA00022723"/>
    </source>
</evidence>
<comment type="cofactor">
    <cofactor evidence="9">
        <name>Zn(2+)</name>
        <dbReference type="ChEBI" id="CHEBI:29105"/>
    </cofactor>
    <text evidence="9">Binds 1 zinc ion per subunit.</text>
</comment>
<evidence type="ECO:0000256" key="4">
    <source>
        <dbReference type="ARBA" id="ARBA00022801"/>
    </source>
</evidence>
<dbReference type="GO" id="GO:0006508">
    <property type="term" value="P:proteolysis"/>
    <property type="evidence" value="ECO:0007669"/>
    <property type="project" value="UniProtKB-UniRule"/>
</dbReference>
<name>A0A8J3BEV9_9BACI</name>
<dbReference type="EMBL" id="BMOF01000017">
    <property type="protein sequence ID" value="GGJ98967.1"/>
    <property type="molecule type" value="Genomic_DNA"/>
</dbReference>
<reference evidence="11" key="2">
    <citation type="submission" date="2020-09" db="EMBL/GenBank/DDBJ databases">
        <authorList>
            <person name="Sun Q."/>
            <person name="Ohkuma M."/>
        </authorList>
    </citation>
    <scope>NUCLEOTIDE SEQUENCE</scope>
    <source>
        <strain evidence="11">JCM 14719</strain>
    </source>
</reference>
<proteinExistence type="inferred from homology"/>
<comment type="caution">
    <text evidence="11">The sequence shown here is derived from an EMBL/GenBank/DDBJ whole genome shotgun (WGS) entry which is preliminary data.</text>
</comment>
<dbReference type="PANTHER" id="PTHR34217">
    <property type="entry name" value="METAL-DEPENDENT CARBOXYPEPTIDASE"/>
    <property type="match status" value="1"/>
</dbReference>
<dbReference type="AlphaFoldDB" id="A0A8J3BEV9"/>
<dbReference type="InterPro" id="IPR001333">
    <property type="entry name" value="Peptidase_M32_Taq"/>
</dbReference>
<evidence type="ECO:0000256" key="10">
    <source>
        <dbReference type="PIRSR" id="PIRSR006615-2"/>
    </source>
</evidence>
<dbReference type="Proteomes" id="UP000637720">
    <property type="component" value="Unassembled WGS sequence"/>
</dbReference>
<reference evidence="11" key="1">
    <citation type="journal article" date="2014" name="Int. J. Syst. Evol. Microbiol.">
        <title>Complete genome sequence of Corynebacterium casei LMG S-19264T (=DSM 44701T), isolated from a smear-ripened cheese.</title>
        <authorList>
            <consortium name="US DOE Joint Genome Institute (JGI-PGF)"/>
            <person name="Walter F."/>
            <person name="Albersmeier A."/>
            <person name="Kalinowski J."/>
            <person name="Ruckert C."/>
        </authorList>
    </citation>
    <scope>NUCLEOTIDE SEQUENCE</scope>
    <source>
        <strain evidence="11">JCM 14719</strain>
    </source>
</reference>
<evidence type="ECO:0000256" key="2">
    <source>
        <dbReference type="ARBA" id="ARBA00022670"/>
    </source>
</evidence>
<dbReference type="PROSITE" id="PS52034">
    <property type="entry name" value="PEPTIDASE_M32"/>
    <property type="match status" value="1"/>
</dbReference>
<dbReference type="FunFam" id="1.10.1370.30:FF:000003">
    <property type="entry name" value="Thermostable carboxypeptidase 1"/>
    <property type="match status" value="1"/>
</dbReference>
<protein>
    <recommendedName>
        <fullName evidence="8">Metal-dependent carboxypeptidase</fullName>
        <ecNumber evidence="8">3.4.17.19</ecNumber>
    </recommendedName>
</protein>
<dbReference type="Gene3D" id="1.10.1370.30">
    <property type="match status" value="1"/>
</dbReference>
<keyword evidence="3 8" id="KW-0479">Metal-binding</keyword>
<comment type="function">
    <text evidence="8">Broad specificity carboxypetidase that releases amino acids sequentially from the C-terminus, including neutral, aromatic, polar and basic residues.</text>
</comment>
<keyword evidence="2 8" id="KW-0645">Protease</keyword>
<dbReference type="RefSeq" id="WP_188817066.1">
    <property type="nucleotide sequence ID" value="NZ_BMOF01000017.1"/>
</dbReference>
<dbReference type="PANTHER" id="PTHR34217:SF1">
    <property type="entry name" value="CARBOXYPEPTIDASE 1"/>
    <property type="match status" value="1"/>
</dbReference>
<evidence type="ECO:0000313" key="11">
    <source>
        <dbReference type="EMBL" id="GGJ98967.1"/>
    </source>
</evidence>
<evidence type="ECO:0000256" key="1">
    <source>
        <dbReference type="ARBA" id="ARBA00022645"/>
    </source>
</evidence>
<keyword evidence="4 8" id="KW-0378">Hydrolase</keyword>
<evidence type="ECO:0000256" key="9">
    <source>
        <dbReference type="PIRSR" id="PIRSR006615-1"/>
    </source>
</evidence>
<dbReference type="Pfam" id="PF02074">
    <property type="entry name" value="Peptidase_M32"/>
    <property type="match status" value="1"/>
</dbReference>
<evidence type="ECO:0000256" key="8">
    <source>
        <dbReference type="PIRNR" id="PIRNR006615"/>
    </source>
</evidence>
<evidence type="ECO:0000256" key="7">
    <source>
        <dbReference type="ARBA" id="ARBA00061580"/>
    </source>
</evidence>
<feature type="active site" description="Proton donor/acceptor" evidence="10">
    <location>
        <position position="270"/>
    </location>
</feature>
<keyword evidence="1 8" id="KW-0121">Carboxypeptidase</keyword>
<dbReference type="CDD" id="cd06460">
    <property type="entry name" value="M32_Taq"/>
    <property type="match status" value="1"/>
</dbReference>
<keyword evidence="12" id="KW-1185">Reference proteome</keyword>
<dbReference type="GO" id="GO:0004181">
    <property type="term" value="F:metallocarboxypeptidase activity"/>
    <property type="evidence" value="ECO:0007669"/>
    <property type="project" value="UniProtKB-UniRule"/>
</dbReference>
<evidence type="ECO:0000313" key="12">
    <source>
        <dbReference type="Proteomes" id="UP000637720"/>
    </source>
</evidence>
<comment type="similarity">
    <text evidence="7 8">Belongs to the peptidase M32 family.</text>
</comment>
<dbReference type="PIRSF" id="PIRSF006615">
    <property type="entry name" value="Zn_crbxpep_Taq"/>
    <property type="match status" value="1"/>
</dbReference>
<dbReference type="PRINTS" id="PR00998">
    <property type="entry name" value="CRBOXYPTASET"/>
</dbReference>
<accession>A0A8J3BEV9</accession>